<keyword evidence="3" id="KW-0564">Palmitate</keyword>
<proteinExistence type="predicted"/>
<keyword evidence="2" id="KW-0472">Membrane</keyword>
<keyword evidence="4" id="KW-0449">Lipoprotein</keyword>
<dbReference type="Proteomes" id="UP000553459">
    <property type="component" value="Unassembled WGS sequence"/>
</dbReference>
<dbReference type="EMBL" id="JAAABJ010000517">
    <property type="protein sequence ID" value="NAW51221.1"/>
    <property type="molecule type" value="Genomic_DNA"/>
</dbReference>
<evidence type="ECO:0000256" key="4">
    <source>
        <dbReference type="ARBA" id="ARBA00023288"/>
    </source>
</evidence>
<evidence type="ECO:0000256" key="3">
    <source>
        <dbReference type="ARBA" id="ARBA00023139"/>
    </source>
</evidence>
<evidence type="ECO:0000313" key="7">
    <source>
        <dbReference type="Proteomes" id="UP000553459"/>
    </source>
</evidence>
<name>A0A845PW69_9FLAO</name>
<feature type="domain" description="C-type lysozyme inhibitor" evidence="5">
    <location>
        <begin position="88"/>
        <end position="129"/>
    </location>
</feature>
<evidence type="ECO:0000256" key="2">
    <source>
        <dbReference type="ARBA" id="ARBA00023136"/>
    </source>
</evidence>
<dbReference type="InterPro" id="IPR018660">
    <property type="entry name" value="MliC"/>
</dbReference>
<organism evidence="6 7">
    <name type="scientific">Elizabethkingia argenteiflava</name>
    <dbReference type="NCBI Taxonomy" id="2681556"/>
    <lineage>
        <taxon>Bacteria</taxon>
        <taxon>Pseudomonadati</taxon>
        <taxon>Bacteroidota</taxon>
        <taxon>Flavobacteriia</taxon>
        <taxon>Flavobacteriales</taxon>
        <taxon>Weeksellaceae</taxon>
        <taxon>Elizabethkingia</taxon>
    </lineage>
</organism>
<dbReference type="InterPro" id="IPR036328">
    <property type="entry name" value="MliC_sf"/>
</dbReference>
<dbReference type="AlphaFoldDB" id="A0A845PW69"/>
<dbReference type="PROSITE" id="PS51257">
    <property type="entry name" value="PROKAR_LIPOPROTEIN"/>
    <property type="match status" value="1"/>
</dbReference>
<evidence type="ECO:0000256" key="1">
    <source>
        <dbReference type="ARBA" id="ARBA00022729"/>
    </source>
</evidence>
<accession>A0A845PW69</accession>
<protein>
    <recommendedName>
        <fullName evidence="5">C-type lysozyme inhibitor domain-containing protein</fullName>
    </recommendedName>
</protein>
<evidence type="ECO:0000313" key="6">
    <source>
        <dbReference type="EMBL" id="NAW51221.1"/>
    </source>
</evidence>
<dbReference type="Pfam" id="PF09864">
    <property type="entry name" value="MliC"/>
    <property type="match status" value="1"/>
</dbReference>
<sequence length="143" mass="15877">MKKVFLIISGLALTICACNSKKEKVDTDTLNTNAAPQVEEKVSTKIPINNEGPLYVSSDNQYRFRIISGVKGEGDSAQFTDNIIIRNENDGRVYDMKLVPTASGDKYEDKEGNYFWTKEDDFMFGKGDNVVAEGKISTQASPH</sequence>
<keyword evidence="1" id="KW-0732">Signal</keyword>
<dbReference type="SUPFAM" id="SSF141488">
    <property type="entry name" value="YdhA-like"/>
    <property type="match status" value="1"/>
</dbReference>
<reference evidence="6 7" key="1">
    <citation type="submission" date="2019-11" db="EMBL/GenBank/DDBJ databases">
        <title>Characterization of Elizabethkingia argenteiflava sp. nov., isolated from inner surface of Soybean Pods.</title>
        <authorList>
            <person name="Mo S."/>
        </authorList>
    </citation>
    <scope>NUCLEOTIDE SEQUENCE [LARGE SCALE GENOMIC DNA]</scope>
    <source>
        <strain evidence="6 7">YB22</strain>
    </source>
</reference>
<keyword evidence="7" id="KW-1185">Reference proteome</keyword>
<comment type="caution">
    <text evidence="6">The sequence shown here is derived from an EMBL/GenBank/DDBJ whole genome shotgun (WGS) entry which is preliminary data.</text>
</comment>
<gene>
    <name evidence="6" type="ORF">GNY06_07475</name>
</gene>
<dbReference type="RefSeq" id="WP_166519504.1">
    <property type="nucleotide sequence ID" value="NZ_JAAABJ010000517.1"/>
</dbReference>
<dbReference type="Gene3D" id="2.40.128.200">
    <property type="match status" value="1"/>
</dbReference>
<evidence type="ECO:0000259" key="5">
    <source>
        <dbReference type="Pfam" id="PF09864"/>
    </source>
</evidence>